<dbReference type="EMBL" id="CP045895">
    <property type="protein sequence ID" value="QQP48748.1"/>
    <property type="molecule type" value="Genomic_DNA"/>
</dbReference>
<evidence type="ECO:0000313" key="2">
    <source>
        <dbReference type="Proteomes" id="UP000595437"/>
    </source>
</evidence>
<proteinExistence type="predicted"/>
<dbReference type="AlphaFoldDB" id="A0A7T8HET5"/>
<protein>
    <submittedName>
        <fullName evidence="1">Peptidylprolyl isomerase</fullName>
    </submittedName>
</protein>
<evidence type="ECO:0000313" key="1">
    <source>
        <dbReference type="EMBL" id="QQP48748.1"/>
    </source>
</evidence>
<reference evidence="2" key="1">
    <citation type="submission" date="2021-01" db="EMBL/GenBank/DDBJ databases">
        <title>Caligus Genome Assembly.</title>
        <authorList>
            <person name="Gallardo-Escarate C."/>
        </authorList>
    </citation>
    <scope>NUCLEOTIDE SEQUENCE [LARGE SCALE GENOMIC DNA]</scope>
</reference>
<sequence>MEDILSPELRILAATVETLDITDVEDWSPLEGVEGIEKRVLDAGVELSGIGENDIALCHYSFTIEGDLEPFDSSLLRCKRKGSNWAAFSLGWNWL</sequence>
<organism evidence="1 2">
    <name type="scientific">Caligus rogercresseyi</name>
    <name type="common">Sea louse</name>
    <dbReference type="NCBI Taxonomy" id="217165"/>
    <lineage>
        <taxon>Eukaryota</taxon>
        <taxon>Metazoa</taxon>
        <taxon>Ecdysozoa</taxon>
        <taxon>Arthropoda</taxon>
        <taxon>Crustacea</taxon>
        <taxon>Multicrustacea</taxon>
        <taxon>Hexanauplia</taxon>
        <taxon>Copepoda</taxon>
        <taxon>Siphonostomatoida</taxon>
        <taxon>Caligidae</taxon>
        <taxon>Caligus</taxon>
    </lineage>
</organism>
<keyword evidence="2" id="KW-1185">Reference proteome</keyword>
<keyword evidence="1" id="KW-0413">Isomerase</keyword>
<name>A0A7T8HET5_CALRO</name>
<dbReference type="Proteomes" id="UP000595437">
    <property type="component" value="Chromosome 6"/>
</dbReference>
<dbReference type="GO" id="GO:0016853">
    <property type="term" value="F:isomerase activity"/>
    <property type="evidence" value="ECO:0007669"/>
    <property type="project" value="UniProtKB-KW"/>
</dbReference>
<accession>A0A7T8HET5</accession>
<gene>
    <name evidence="1" type="ORF">FKW44_009165</name>
</gene>